<dbReference type="InterPro" id="IPR027417">
    <property type="entry name" value="P-loop_NTPase"/>
</dbReference>
<dbReference type="Gene3D" id="3.40.50.300">
    <property type="entry name" value="P-loop containing nucleotide triphosphate hydrolases"/>
    <property type="match status" value="1"/>
</dbReference>
<evidence type="ECO:0000313" key="3">
    <source>
        <dbReference type="Proteomes" id="UP000543252"/>
    </source>
</evidence>
<dbReference type="Proteomes" id="UP000543252">
    <property type="component" value="Unassembled WGS sequence"/>
</dbReference>
<dbReference type="AlphaFoldDB" id="A0A8S7EB44"/>
<evidence type="ECO:0000313" key="2">
    <source>
        <dbReference type="EMBL" id="EFB3614630.1"/>
    </source>
</evidence>
<dbReference type="EMBL" id="AASFMQ010000006">
    <property type="protein sequence ID" value="EFB3614630.1"/>
    <property type="molecule type" value="Genomic_DNA"/>
</dbReference>
<dbReference type="GO" id="GO:0016887">
    <property type="term" value="F:ATP hydrolysis activity"/>
    <property type="evidence" value="ECO:0007669"/>
    <property type="project" value="InterPro"/>
</dbReference>
<proteinExistence type="predicted"/>
<evidence type="ECO:0000259" key="1">
    <source>
        <dbReference type="Pfam" id="PF13304"/>
    </source>
</evidence>
<reference evidence="2 3" key="1">
    <citation type="submission" date="2019-07" db="EMBL/GenBank/DDBJ databases">
        <authorList>
            <consortium name="GenomeTrakr network: Whole genome sequencing for foodborne pathogen traceback"/>
        </authorList>
    </citation>
    <scope>NUCLEOTIDE SEQUENCE [LARGE SCALE GENOMIC DNA]</scope>
    <source>
        <strain evidence="2 3">PSU-1859</strain>
    </source>
</reference>
<sequence>MILNFGAKNFFSFKEGFDISFELGNTCPKEISNGKGVTNILCIKGANGSGKTNILKALSFLTSFISNSFDLKPNAYLQFDPYFNSKSESDFYITFVLDNVIYRYEASMTDVEVKREALYRKSKRETKVIERINDAVVFTIKEFDELKSIKMRKNVSLFSMAMQYDVDCVRAIHESFTRVISNVRYSGLLTEVHELEYLNEFYHNNPDVFDFCKKIIMKFDPSIHDIYIAKNINDDGKVTYSPWFEFEFDGETDILSFNLQSSGTKSLYKQLGSYKAVLALGGTLVLDEFDINLHPHILPHLLGIFIDEEQNPYNAQLIFTTHNTEILDFLGKHRTYLVNKNKTESYCYRLDEIPSDILRNDRPITPAYNQGKIGGVPNL</sequence>
<dbReference type="PANTHER" id="PTHR40396:SF1">
    <property type="entry name" value="ATPASE AAA-TYPE CORE DOMAIN-CONTAINING PROTEIN"/>
    <property type="match status" value="1"/>
</dbReference>
<dbReference type="SUPFAM" id="SSF52540">
    <property type="entry name" value="P-loop containing nucleoside triphosphate hydrolases"/>
    <property type="match status" value="1"/>
</dbReference>
<dbReference type="Pfam" id="PF13304">
    <property type="entry name" value="AAA_21"/>
    <property type="match status" value="1"/>
</dbReference>
<protein>
    <submittedName>
        <fullName evidence="2">AAA family ATPase</fullName>
    </submittedName>
</protein>
<accession>A0A8S7EB44</accession>
<feature type="domain" description="ATPase AAA-type core" evidence="1">
    <location>
        <begin position="40"/>
        <end position="328"/>
    </location>
</feature>
<name>A0A8S7EB44_ECOLX</name>
<dbReference type="InterPro" id="IPR003959">
    <property type="entry name" value="ATPase_AAA_core"/>
</dbReference>
<comment type="caution">
    <text evidence="2">The sequence shown here is derived from an EMBL/GenBank/DDBJ whole genome shotgun (WGS) entry which is preliminary data.</text>
</comment>
<dbReference type="PANTHER" id="PTHR40396">
    <property type="entry name" value="ATPASE-LIKE PROTEIN"/>
    <property type="match status" value="1"/>
</dbReference>
<organism evidence="2 3">
    <name type="scientific">Escherichia coli</name>
    <dbReference type="NCBI Taxonomy" id="562"/>
    <lineage>
        <taxon>Bacteria</taxon>
        <taxon>Pseudomonadati</taxon>
        <taxon>Pseudomonadota</taxon>
        <taxon>Gammaproteobacteria</taxon>
        <taxon>Enterobacterales</taxon>
        <taxon>Enterobacteriaceae</taxon>
        <taxon>Escherichia</taxon>
    </lineage>
</organism>
<gene>
    <name evidence="2" type="ORF">FPS11_06730</name>
</gene>
<dbReference type="GO" id="GO:0005524">
    <property type="term" value="F:ATP binding"/>
    <property type="evidence" value="ECO:0007669"/>
    <property type="project" value="InterPro"/>
</dbReference>